<keyword evidence="1" id="KW-0812">Transmembrane</keyword>
<feature type="transmembrane region" description="Helical" evidence="1">
    <location>
        <begin position="242"/>
        <end position="262"/>
    </location>
</feature>
<feature type="transmembrane region" description="Helical" evidence="1">
    <location>
        <begin position="99"/>
        <end position="119"/>
    </location>
</feature>
<sequence>MGFLILPIYSLLFWLTVQLPLMILNSTFNVVNFFNSQMIIALIFPGGDFSFKNITPFFEIVLYIVGFIGIFALIGKWVLLTIRSNATTYEKIVKSLRSLFFACVLIFVVPVMFWIYAHFNLIVNKGIKQANLVGTFNLANIVYHISIFQPSSSFTEVVDYSANNFAITASTLINFNFIVAWAGIFFSFKLIIRLVEIILFSIIWLFVLFVIAPYVALCMVLDKPTKVVEWKNSVIQKFIENFAANFMIILFSFLLGSMMNILSKQNELVGFSIQIIILFVLIGLANTVSPIVDWISKQIVSYGGMSILDGSLRERMWGGFSALGGFAKNTLLGKEKQVFQKDKNGTMSLITKRSGGLVGKVAKTGLNLAKGAALGGGLIGLAGSTGKVIARNAASNMFQGSKLGTTMGFINRNKKIALQERQHKARVAAGKLAKSIDKKDIDKRNKYWNTIKKSNNKLKKIQLKIDKRNAYKEK</sequence>
<dbReference type="RefSeq" id="WP_041159689.1">
    <property type="nucleotide sequence ID" value="NZ_JXQB01000001.1"/>
</dbReference>
<feature type="transmembrane region" description="Helical" evidence="1">
    <location>
        <begin position="172"/>
        <end position="192"/>
    </location>
</feature>
<evidence type="ECO:0000313" key="2">
    <source>
        <dbReference type="EMBL" id="KIM13776.1"/>
    </source>
</evidence>
<accession>A0A0C3A2N6</accession>
<feature type="transmembrane region" description="Helical" evidence="1">
    <location>
        <begin position="198"/>
        <end position="221"/>
    </location>
</feature>
<proteinExistence type="predicted"/>
<reference evidence="2 3" key="1">
    <citation type="submission" date="2015-01" db="EMBL/GenBank/DDBJ databases">
        <title>Draft Genome Sequence of Mycoplasma capricolum subsp. capricolum str. GM508D.</title>
        <authorList>
            <person name="Calcutt M.J."/>
            <person name="Foecking M.F."/>
        </authorList>
    </citation>
    <scope>NUCLEOTIDE SEQUENCE [LARGE SCALE GENOMIC DNA]</scope>
    <source>
        <strain evidence="2 3">GM508D</strain>
    </source>
</reference>
<organism evidence="2 3">
    <name type="scientific">Mycoplasma capricolum subsp. capricolum</name>
    <dbReference type="NCBI Taxonomy" id="40479"/>
    <lineage>
        <taxon>Bacteria</taxon>
        <taxon>Bacillati</taxon>
        <taxon>Mycoplasmatota</taxon>
        <taxon>Mollicutes</taxon>
        <taxon>Mycoplasmataceae</taxon>
        <taxon>Mycoplasma</taxon>
    </lineage>
</organism>
<dbReference type="NCBIfam" id="NF045889">
    <property type="entry name" value="ICE_Mbov_0396_TM"/>
    <property type="match status" value="1"/>
</dbReference>
<dbReference type="Proteomes" id="UP000031975">
    <property type="component" value="Unassembled WGS sequence"/>
</dbReference>
<dbReference type="AlphaFoldDB" id="A0A0C3A2N6"/>
<protein>
    <submittedName>
        <fullName evidence="2">Membrane protein</fullName>
    </submittedName>
</protein>
<evidence type="ECO:0000313" key="3">
    <source>
        <dbReference type="Proteomes" id="UP000031975"/>
    </source>
</evidence>
<dbReference type="EMBL" id="JXQB01000001">
    <property type="protein sequence ID" value="KIM13776.1"/>
    <property type="molecule type" value="Genomic_DNA"/>
</dbReference>
<keyword evidence="1" id="KW-0472">Membrane</keyword>
<gene>
    <name evidence="2" type="ORF">MCGM508_01630</name>
</gene>
<keyword evidence="1" id="KW-1133">Transmembrane helix</keyword>
<evidence type="ECO:0000256" key="1">
    <source>
        <dbReference type="SAM" id="Phobius"/>
    </source>
</evidence>
<feature type="transmembrane region" description="Helical" evidence="1">
    <location>
        <begin position="57"/>
        <end position="79"/>
    </location>
</feature>
<comment type="caution">
    <text evidence="2">The sequence shown here is derived from an EMBL/GenBank/DDBJ whole genome shotgun (WGS) entry which is preliminary data.</text>
</comment>
<name>A0A0C3A2N6_MYCCA</name>
<feature type="transmembrane region" description="Helical" evidence="1">
    <location>
        <begin position="268"/>
        <end position="288"/>
    </location>
</feature>